<dbReference type="InterPro" id="IPR000073">
    <property type="entry name" value="AB_hydrolase_1"/>
</dbReference>
<sequence>MPSYESYDGSALHYDDVRRKGSDGDKCPVILLAGGAARHPSYLGDLAGLSDRHRLIVPHLRGVGLTAAPDQEERGSFWAQADDIEHLRVHLGLDRVVLVAHSAGTRLAIAYAAQFALRVARLVLITPPAAYLVDEPSDAHVLSEKRRGDSIFEAAFAALEAGPQTIDDDGFNAWQQESAPAGYFNWDATERSHATIGRWSLPATKAYFSVPPPRDLAERLGQVLAPVLVIAGAEDCLTGLLPVAALARLFPAGECVVIEGSGHYPWVEQPAAFRGAIDAFLEQPSKSAPPRG</sequence>
<evidence type="ECO:0000313" key="3">
    <source>
        <dbReference type="Proteomes" id="UP000297851"/>
    </source>
</evidence>
<dbReference type="Proteomes" id="UP000297851">
    <property type="component" value="Unassembled WGS sequence"/>
</dbReference>
<name>A0ABY2JFT4_9MICO</name>
<dbReference type="InterPro" id="IPR050266">
    <property type="entry name" value="AB_hydrolase_sf"/>
</dbReference>
<protein>
    <submittedName>
        <fullName evidence="2">Alpha/beta hydrolase</fullName>
    </submittedName>
</protein>
<dbReference type="PRINTS" id="PR00111">
    <property type="entry name" value="ABHYDROLASE"/>
</dbReference>
<proteinExistence type="predicted"/>
<dbReference type="Gene3D" id="3.40.50.1820">
    <property type="entry name" value="alpha/beta hydrolase"/>
    <property type="match status" value="1"/>
</dbReference>
<accession>A0ABY2JFT4</accession>
<evidence type="ECO:0000259" key="1">
    <source>
        <dbReference type="Pfam" id="PF00561"/>
    </source>
</evidence>
<dbReference type="GO" id="GO:0016787">
    <property type="term" value="F:hydrolase activity"/>
    <property type="evidence" value="ECO:0007669"/>
    <property type="project" value="UniProtKB-KW"/>
</dbReference>
<dbReference type="EMBL" id="SOGO01000016">
    <property type="protein sequence ID" value="TFD04844.1"/>
    <property type="molecule type" value="Genomic_DNA"/>
</dbReference>
<organism evidence="2 3">
    <name type="scientific">Cryobacterium sandaracinum</name>
    <dbReference type="NCBI Taxonomy" id="1259247"/>
    <lineage>
        <taxon>Bacteria</taxon>
        <taxon>Bacillati</taxon>
        <taxon>Actinomycetota</taxon>
        <taxon>Actinomycetes</taxon>
        <taxon>Micrococcales</taxon>
        <taxon>Microbacteriaceae</taxon>
        <taxon>Cryobacterium</taxon>
    </lineage>
</organism>
<comment type="caution">
    <text evidence="2">The sequence shown here is derived from an EMBL/GenBank/DDBJ whole genome shotgun (WGS) entry which is preliminary data.</text>
</comment>
<dbReference type="PANTHER" id="PTHR43798">
    <property type="entry name" value="MONOACYLGLYCEROL LIPASE"/>
    <property type="match status" value="1"/>
</dbReference>
<dbReference type="InterPro" id="IPR029058">
    <property type="entry name" value="AB_hydrolase_fold"/>
</dbReference>
<evidence type="ECO:0000313" key="2">
    <source>
        <dbReference type="EMBL" id="TFD04844.1"/>
    </source>
</evidence>
<dbReference type="PANTHER" id="PTHR43798:SF33">
    <property type="entry name" value="HYDROLASE, PUTATIVE (AFU_ORTHOLOGUE AFUA_2G14860)-RELATED"/>
    <property type="match status" value="1"/>
</dbReference>
<dbReference type="Pfam" id="PF00561">
    <property type="entry name" value="Abhydrolase_1"/>
    <property type="match status" value="1"/>
</dbReference>
<dbReference type="SUPFAM" id="SSF53474">
    <property type="entry name" value="alpha/beta-Hydrolases"/>
    <property type="match status" value="1"/>
</dbReference>
<reference evidence="2 3" key="1">
    <citation type="submission" date="2019-03" db="EMBL/GenBank/DDBJ databases">
        <title>Genomics of glacier-inhabiting Cryobacterium strains.</title>
        <authorList>
            <person name="Liu Q."/>
            <person name="Xin Y.-H."/>
        </authorList>
    </citation>
    <scope>NUCLEOTIDE SEQUENCE [LARGE SCALE GENOMIC DNA]</scope>
    <source>
        <strain evidence="2 3">TMT2-16</strain>
    </source>
</reference>
<dbReference type="RefSeq" id="WP_134372660.1">
    <property type="nucleotide sequence ID" value="NZ_SOGO01000016.1"/>
</dbReference>
<keyword evidence="2" id="KW-0378">Hydrolase</keyword>
<keyword evidence="3" id="KW-1185">Reference proteome</keyword>
<gene>
    <name evidence="2" type="ORF">E3T25_04850</name>
</gene>
<feature type="domain" description="AB hydrolase-1" evidence="1">
    <location>
        <begin position="28"/>
        <end position="265"/>
    </location>
</feature>